<evidence type="ECO:0000313" key="3">
    <source>
        <dbReference type="Proteomes" id="UP001597034"/>
    </source>
</evidence>
<keyword evidence="3" id="KW-1185">Reference proteome</keyword>
<accession>A0ABD6DNM9</accession>
<sequence length="160" mass="18793">MNYEIRYAEEDDADEILSLWYEYSDHLSQFDARYEHKADAGDQWRDYFLNRMVGSSKASVFVADSTEVEGLLGVIEVRVMGAHPIFQLDQHGMIFGHHVRSGYQRQGIEAALLDKAEEWFKHEQNLSFYRMNVLAENHYLGEIYEEYGLEQIEHTYEGEL</sequence>
<dbReference type="Proteomes" id="UP001597034">
    <property type="component" value="Unassembled WGS sequence"/>
</dbReference>
<proteinExistence type="predicted"/>
<keyword evidence="2" id="KW-0012">Acyltransferase</keyword>
<feature type="domain" description="N-acetyltransferase" evidence="1">
    <location>
        <begin position="3"/>
        <end position="160"/>
    </location>
</feature>
<gene>
    <name evidence="2" type="ORF">ACFSBL_19210</name>
</gene>
<keyword evidence="2" id="KW-0808">Transferase</keyword>
<reference evidence="2 3" key="1">
    <citation type="journal article" date="2019" name="Int. J. Syst. Evol. Microbiol.">
        <title>The Global Catalogue of Microorganisms (GCM) 10K type strain sequencing project: providing services to taxonomists for standard genome sequencing and annotation.</title>
        <authorList>
            <consortium name="The Broad Institute Genomics Platform"/>
            <consortium name="The Broad Institute Genome Sequencing Center for Infectious Disease"/>
            <person name="Wu L."/>
            <person name="Ma J."/>
        </authorList>
    </citation>
    <scope>NUCLEOTIDE SEQUENCE [LARGE SCALE GENOMIC DNA]</scope>
    <source>
        <strain evidence="2 3">CGMCC 1.10390</strain>
    </source>
</reference>
<dbReference type="InterPro" id="IPR000182">
    <property type="entry name" value="GNAT_dom"/>
</dbReference>
<dbReference type="RefSeq" id="WP_256401695.1">
    <property type="nucleotide sequence ID" value="NZ_JANHJR010000004.1"/>
</dbReference>
<dbReference type="AlphaFoldDB" id="A0ABD6DNM9"/>
<dbReference type="EMBL" id="JBHUDO010000004">
    <property type="protein sequence ID" value="MFD1647827.1"/>
    <property type="molecule type" value="Genomic_DNA"/>
</dbReference>
<dbReference type="PROSITE" id="PS51186">
    <property type="entry name" value="GNAT"/>
    <property type="match status" value="1"/>
</dbReference>
<dbReference type="EC" id="2.3.-.-" evidence="2"/>
<dbReference type="InterPro" id="IPR016181">
    <property type="entry name" value="Acyl_CoA_acyltransferase"/>
</dbReference>
<name>A0ABD6DNM9_9EURY</name>
<dbReference type="Pfam" id="PF00583">
    <property type="entry name" value="Acetyltransf_1"/>
    <property type="match status" value="1"/>
</dbReference>
<dbReference type="Gene3D" id="3.40.630.30">
    <property type="match status" value="1"/>
</dbReference>
<evidence type="ECO:0000313" key="2">
    <source>
        <dbReference type="EMBL" id="MFD1647827.1"/>
    </source>
</evidence>
<protein>
    <submittedName>
        <fullName evidence="2">GNAT family N-acetyltransferase</fullName>
        <ecNumber evidence="2">2.3.-.-</ecNumber>
    </submittedName>
</protein>
<dbReference type="GO" id="GO:0016746">
    <property type="term" value="F:acyltransferase activity"/>
    <property type="evidence" value="ECO:0007669"/>
    <property type="project" value="UniProtKB-KW"/>
</dbReference>
<dbReference type="SUPFAM" id="SSF55729">
    <property type="entry name" value="Acyl-CoA N-acyltransferases (Nat)"/>
    <property type="match status" value="1"/>
</dbReference>
<comment type="caution">
    <text evidence="2">The sequence shown here is derived from an EMBL/GenBank/DDBJ whole genome shotgun (WGS) entry which is preliminary data.</text>
</comment>
<evidence type="ECO:0000259" key="1">
    <source>
        <dbReference type="PROSITE" id="PS51186"/>
    </source>
</evidence>
<organism evidence="2 3">
    <name type="scientific">Haloarchaeobius litoreus</name>
    <dbReference type="NCBI Taxonomy" id="755306"/>
    <lineage>
        <taxon>Archaea</taxon>
        <taxon>Methanobacteriati</taxon>
        <taxon>Methanobacteriota</taxon>
        <taxon>Stenosarchaea group</taxon>
        <taxon>Halobacteria</taxon>
        <taxon>Halobacteriales</taxon>
        <taxon>Halorubellaceae</taxon>
        <taxon>Haloarchaeobius</taxon>
    </lineage>
</organism>